<evidence type="ECO:0000259" key="1">
    <source>
        <dbReference type="Pfam" id="PF13614"/>
    </source>
</evidence>
<feature type="domain" description="AAA" evidence="1">
    <location>
        <begin position="7"/>
        <end position="179"/>
    </location>
</feature>
<evidence type="ECO:0000313" key="2">
    <source>
        <dbReference type="EMBL" id="AMR76245.1"/>
    </source>
</evidence>
<dbReference type="PANTHER" id="PTHR13696">
    <property type="entry name" value="P-LOOP CONTAINING NUCLEOSIDE TRIPHOSPHATE HYDROLASE"/>
    <property type="match status" value="1"/>
</dbReference>
<dbReference type="CDD" id="cd02042">
    <property type="entry name" value="ParAB_family"/>
    <property type="match status" value="1"/>
</dbReference>
<gene>
    <name evidence="2" type="primary">parA</name>
    <name evidence="2" type="ORF">A0V01_06570</name>
</gene>
<geneLocation type="plasmid" evidence="3">
    <name>unnamed 11</name>
</geneLocation>
<protein>
    <submittedName>
        <fullName evidence="2">Chromosome partitioning protein ParA</fullName>
    </submittedName>
</protein>
<dbReference type="RefSeq" id="WP_062706374.1">
    <property type="nucleotide sequence ID" value="NZ_CP014826.1"/>
</dbReference>
<reference evidence="2" key="1">
    <citation type="submission" date="2016-03" db="EMBL/GenBank/DDBJ databases">
        <title>Borrelia hermsii Genome sequencing and assembly.</title>
        <authorList>
            <person name="Bontemps-Gallo S."/>
            <person name="Stewart S."/>
        </authorList>
    </citation>
    <scope>NUCLEOTIDE SEQUENCE [LARGE SCALE GENOMIC DNA]</scope>
    <source>
        <strain evidence="2">DAH-2E7</strain>
        <plasmid evidence="2">unnamed</plasmid>
        <plasmid>unnamed 11</plasmid>
    </source>
</reference>
<dbReference type="InterPro" id="IPR050678">
    <property type="entry name" value="DNA_Partitioning_ATPase"/>
</dbReference>
<accession>A0AAN0X7J9</accession>
<name>A0AAN0X7J9_BORHE</name>
<dbReference type="AlphaFoldDB" id="A0AAN0X7J9"/>
<dbReference type="InterPro" id="IPR027417">
    <property type="entry name" value="P-loop_NTPase"/>
</dbReference>
<dbReference type="PANTHER" id="PTHR13696:SF99">
    <property type="entry name" value="COBYRINIC ACID AC-DIAMIDE SYNTHASE"/>
    <property type="match status" value="1"/>
</dbReference>
<evidence type="ECO:0000313" key="3">
    <source>
        <dbReference type="Proteomes" id="UP000075229"/>
    </source>
</evidence>
<dbReference type="InterPro" id="IPR025669">
    <property type="entry name" value="AAA_dom"/>
</dbReference>
<sequence>MDRKKPKIITLASIKGGVGKSTSAIILATLLAKEYKVLLIDMDTQASTTSYFYEKVTTQSIDLRKKNICEVIKNNLDIIESIVYIGNNLDLIPSYLTLHTLNGEFYCRNRHSFIELKLSRELKKLKTNYDYILIDTNPSLDFTLTCALCATDYLIVPMTSEKWTLESYDLLEFFIRELKRLIPIFFIITRFKKNNTHKELLEHLQSRKGFLGLVNEREDLNRKIARNDTFDLTKDYIEEYKKILDSLFIKIDKSDIKKF</sequence>
<dbReference type="Pfam" id="PF13614">
    <property type="entry name" value="AAA_31"/>
    <property type="match status" value="1"/>
</dbReference>
<dbReference type="SUPFAM" id="SSF52540">
    <property type="entry name" value="P-loop containing nucleoside triphosphate hydrolases"/>
    <property type="match status" value="1"/>
</dbReference>
<dbReference type="EMBL" id="CP014826">
    <property type="protein sequence ID" value="AMR76245.1"/>
    <property type="molecule type" value="Genomic_DNA"/>
</dbReference>
<keyword evidence="2" id="KW-0614">Plasmid</keyword>
<organism evidence="2">
    <name type="scientific">Borrelia hermsii</name>
    <dbReference type="NCBI Taxonomy" id="140"/>
    <lineage>
        <taxon>Bacteria</taxon>
        <taxon>Pseudomonadati</taxon>
        <taxon>Spirochaetota</taxon>
        <taxon>Spirochaetia</taxon>
        <taxon>Spirochaetales</taxon>
        <taxon>Borreliaceae</taxon>
        <taxon>Borrelia</taxon>
    </lineage>
</organism>
<dbReference type="Gene3D" id="3.40.50.300">
    <property type="entry name" value="P-loop containing nucleotide triphosphate hydrolases"/>
    <property type="match status" value="1"/>
</dbReference>
<proteinExistence type="predicted"/>